<comment type="caution">
    <text evidence="1">The sequence shown here is derived from an EMBL/GenBank/DDBJ whole genome shotgun (WGS) entry which is preliminary data.</text>
</comment>
<dbReference type="Proteomes" id="UP000605361">
    <property type="component" value="Unassembled WGS sequence"/>
</dbReference>
<protein>
    <submittedName>
        <fullName evidence="1">Uncharacterized protein</fullName>
    </submittedName>
</protein>
<organism evidence="1 2">
    <name type="scientific">Nonomuraea cypriaca</name>
    <dbReference type="NCBI Taxonomy" id="1187855"/>
    <lineage>
        <taxon>Bacteria</taxon>
        <taxon>Bacillati</taxon>
        <taxon>Actinomycetota</taxon>
        <taxon>Actinomycetes</taxon>
        <taxon>Streptosporangiales</taxon>
        <taxon>Streptosporangiaceae</taxon>
        <taxon>Nonomuraea</taxon>
    </lineage>
</organism>
<gene>
    <name evidence="1" type="ORF">ITP53_29990</name>
</gene>
<dbReference type="InterPro" id="IPR036890">
    <property type="entry name" value="HATPase_C_sf"/>
</dbReference>
<accession>A0A931ADG6</accession>
<dbReference type="AlphaFoldDB" id="A0A931ADG6"/>
<dbReference type="Gene3D" id="3.30.565.10">
    <property type="entry name" value="Histidine kinase-like ATPase, C-terminal domain"/>
    <property type="match status" value="1"/>
</dbReference>
<sequence>MLSVGRGAGFIVLEVIDPGVAGPERRLHARVPDITAESGRDLGLVEAYSKDWGGHTTEAGPRVVWAVLACATE</sequence>
<dbReference type="RefSeq" id="WP_195898812.1">
    <property type="nucleotide sequence ID" value="NZ_JADOGI010000104.1"/>
</dbReference>
<evidence type="ECO:0000313" key="2">
    <source>
        <dbReference type="Proteomes" id="UP000605361"/>
    </source>
</evidence>
<evidence type="ECO:0000313" key="1">
    <source>
        <dbReference type="EMBL" id="MBF8189883.1"/>
    </source>
</evidence>
<dbReference type="EMBL" id="JADOGI010000104">
    <property type="protein sequence ID" value="MBF8189883.1"/>
    <property type="molecule type" value="Genomic_DNA"/>
</dbReference>
<proteinExistence type="predicted"/>
<reference evidence="1" key="1">
    <citation type="submission" date="2020-11" db="EMBL/GenBank/DDBJ databases">
        <title>Whole-genome analyses of Nonomuraea sp. K274.</title>
        <authorList>
            <person name="Veyisoglu A."/>
        </authorList>
    </citation>
    <scope>NUCLEOTIDE SEQUENCE</scope>
    <source>
        <strain evidence="1">K274</strain>
    </source>
</reference>
<keyword evidence="2" id="KW-1185">Reference proteome</keyword>
<name>A0A931ADG6_9ACTN</name>